<dbReference type="InterPro" id="IPR036291">
    <property type="entry name" value="NAD(P)-bd_dom_sf"/>
</dbReference>
<dbReference type="SUPFAM" id="SSF51735">
    <property type="entry name" value="NAD(P)-binding Rossmann-fold domains"/>
    <property type="match status" value="1"/>
</dbReference>
<comment type="similarity">
    <text evidence="1">Belongs to the short-chain dehydrogenases/reductases (SDR) family.</text>
</comment>
<dbReference type="PANTHER" id="PTHR43669:SF4">
    <property type="entry name" value="SHORT-CHAIN DEHYDROGENASE"/>
    <property type="match status" value="1"/>
</dbReference>
<accession>A0ABR0C791</accession>
<name>A0ABR0C791_PURLI</name>
<gene>
    <name evidence="3" type="ORF">Purlil1_3450</name>
</gene>
<evidence type="ECO:0000256" key="2">
    <source>
        <dbReference type="ARBA" id="ARBA00023002"/>
    </source>
</evidence>
<evidence type="ECO:0000256" key="1">
    <source>
        <dbReference type="ARBA" id="ARBA00006484"/>
    </source>
</evidence>
<dbReference type="PANTHER" id="PTHR43669">
    <property type="entry name" value="5-KETO-D-GLUCONATE 5-REDUCTASE"/>
    <property type="match status" value="1"/>
</dbReference>
<evidence type="ECO:0000313" key="3">
    <source>
        <dbReference type="EMBL" id="KAK4092197.1"/>
    </source>
</evidence>
<proteinExistence type="inferred from homology"/>
<keyword evidence="4" id="KW-1185">Reference proteome</keyword>
<reference evidence="3 4" key="1">
    <citation type="journal article" date="2024" name="Microbiol. Resour. Announc.">
        <title>Genome annotations for the ascomycete fungi Trichoderma harzianum, Trichoderma aggressivum, and Purpureocillium lilacinum.</title>
        <authorList>
            <person name="Beijen E.P.W."/>
            <person name="Ohm R.A."/>
        </authorList>
    </citation>
    <scope>NUCLEOTIDE SEQUENCE [LARGE SCALE GENOMIC DNA]</scope>
    <source>
        <strain evidence="3 4">CBS 150709</strain>
    </source>
</reference>
<sequence length="247" mass="25745">MSQPVAFIIGGGPRIGHAVAGALVKQGYRVALGRRNIAASAGLAGVTPVAVDVSSPPSVETAFSEVEAKLGVTCRSIQRLLIADGDVTTAAALTFPPEQGDPFSVEPDAFARDTAVNVTSAYAALFHATRAWKKQREAGVSGAGGVFIATGNVTPFYPNPFATTLGAGKAALVHLVQLAAQEYKDAGDRFYFASQVTEEGNPVRYEGVEAEAHGQVYAELIKGEVGKGDWDVRFAVGKDGSVSYQKS</sequence>
<keyword evidence="2" id="KW-0560">Oxidoreductase</keyword>
<dbReference type="InterPro" id="IPR002347">
    <property type="entry name" value="SDR_fam"/>
</dbReference>
<organism evidence="3 4">
    <name type="scientific">Purpureocillium lilacinum</name>
    <name type="common">Paecilomyces lilacinus</name>
    <dbReference type="NCBI Taxonomy" id="33203"/>
    <lineage>
        <taxon>Eukaryota</taxon>
        <taxon>Fungi</taxon>
        <taxon>Dikarya</taxon>
        <taxon>Ascomycota</taxon>
        <taxon>Pezizomycotina</taxon>
        <taxon>Sordariomycetes</taxon>
        <taxon>Hypocreomycetidae</taxon>
        <taxon>Hypocreales</taxon>
        <taxon>Ophiocordycipitaceae</taxon>
        <taxon>Purpureocillium</taxon>
    </lineage>
</organism>
<dbReference type="Gene3D" id="3.40.50.720">
    <property type="entry name" value="NAD(P)-binding Rossmann-like Domain"/>
    <property type="match status" value="1"/>
</dbReference>
<comment type="caution">
    <text evidence="3">The sequence shown here is derived from an EMBL/GenBank/DDBJ whole genome shotgun (WGS) entry which is preliminary data.</text>
</comment>
<protein>
    <submittedName>
        <fullName evidence="3">Uncharacterized protein</fullName>
    </submittedName>
</protein>
<dbReference type="EMBL" id="JAWRVI010000009">
    <property type="protein sequence ID" value="KAK4092197.1"/>
    <property type="molecule type" value="Genomic_DNA"/>
</dbReference>
<dbReference type="Pfam" id="PF00106">
    <property type="entry name" value="adh_short"/>
    <property type="match status" value="1"/>
</dbReference>
<evidence type="ECO:0000313" key="4">
    <source>
        <dbReference type="Proteomes" id="UP001287286"/>
    </source>
</evidence>
<dbReference type="Proteomes" id="UP001287286">
    <property type="component" value="Unassembled WGS sequence"/>
</dbReference>